<feature type="signal peptide" evidence="2">
    <location>
        <begin position="1"/>
        <end position="24"/>
    </location>
</feature>
<evidence type="ECO:0000256" key="2">
    <source>
        <dbReference type="SAM" id="SignalP"/>
    </source>
</evidence>
<feature type="compositionally biased region" description="Acidic residues" evidence="1">
    <location>
        <begin position="250"/>
        <end position="263"/>
    </location>
</feature>
<sequence length="263" mass="29723">MPILACFTVIPVLLLPYVLNTCAGKTKSQKKPTEMPCDPQKAQKPLAALAVPRVQQPQGAPNEKTSKEKSCSKKSGRMDITQSDKTLKSRKESVALKAKSCKSVKDKNEGSSEQKKTEKTDFDDRNKGKKTNESSDASKDRDDKKKQKVGKPPEKKSPPPVINEALVKKEYLQNSQRQKQMEKEIEEMGSDHEMDKVEIGEIDPNKKLTFKENECRMYYTNAKSVDWMKKVAAGIPVEKKNPKKKKPELKEEDEDENENNALI</sequence>
<feature type="compositionally biased region" description="Basic and acidic residues" evidence="1">
    <location>
        <begin position="103"/>
        <end position="157"/>
    </location>
</feature>
<feature type="region of interest" description="Disordered" evidence="1">
    <location>
        <begin position="52"/>
        <end position="200"/>
    </location>
</feature>
<dbReference type="EMBL" id="JAUCMV010000004">
    <property type="protein sequence ID" value="KAK0407288.1"/>
    <property type="molecule type" value="Genomic_DNA"/>
</dbReference>
<evidence type="ECO:0000313" key="4">
    <source>
        <dbReference type="Proteomes" id="UP001175271"/>
    </source>
</evidence>
<feature type="compositionally biased region" description="Basic and acidic residues" evidence="1">
    <location>
        <begin position="189"/>
        <end position="200"/>
    </location>
</feature>
<keyword evidence="2" id="KW-0732">Signal</keyword>
<dbReference type="Proteomes" id="UP001175271">
    <property type="component" value="Unassembled WGS sequence"/>
</dbReference>
<proteinExistence type="predicted"/>
<evidence type="ECO:0000256" key="1">
    <source>
        <dbReference type="SAM" id="MobiDB-lite"/>
    </source>
</evidence>
<comment type="caution">
    <text evidence="3">The sequence shown here is derived from an EMBL/GenBank/DDBJ whole genome shotgun (WGS) entry which is preliminary data.</text>
</comment>
<reference evidence="3" key="1">
    <citation type="submission" date="2023-06" db="EMBL/GenBank/DDBJ databases">
        <title>Genomic analysis of the entomopathogenic nematode Steinernema hermaphroditum.</title>
        <authorList>
            <person name="Schwarz E.M."/>
            <person name="Heppert J.K."/>
            <person name="Baniya A."/>
            <person name="Schwartz H.T."/>
            <person name="Tan C.-H."/>
            <person name="Antoshechkin I."/>
            <person name="Sternberg P.W."/>
            <person name="Goodrich-Blair H."/>
            <person name="Dillman A.R."/>
        </authorList>
    </citation>
    <scope>NUCLEOTIDE SEQUENCE</scope>
    <source>
        <strain evidence="3">PS9179</strain>
        <tissue evidence="3">Whole animal</tissue>
    </source>
</reference>
<keyword evidence="4" id="KW-1185">Reference proteome</keyword>
<dbReference type="AlphaFoldDB" id="A0AA39HK02"/>
<feature type="chain" id="PRO_5041306586" evidence="2">
    <location>
        <begin position="25"/>
        <end position="263"/>
    </location>
</feature>
<organism evidence="3 4">
    <name type="scientific">Steinernema hermaphroditum</name>
    <dbReference type="NCBI Taxonomy" id="289476"/>
    <lineage>
        <taxon>Eukaryota</taxon>
        <taxon>Metazoa</taxon>
        <taxon>Ecdysozoa</taxon>
        <taxon>Nematoda</taxon>
        <taxon>Chromadorea</taxon>
        <taxon>Rhabditida</taxon>
        <taxon>Tylenchina</taxon>
        <taxon>Panagrolaimomorpha</taxon>
        <taxon>Strongyloidoidea</taxon>
        <taxon>Steinernematidae</taxon>
        <taxon>Steinernema</taxon>
    </lineage>
</organism>
<gene>
    <name evidence="3" type="ORF">QR680_019119</name>
</gene>
<evidence type="ECO:0000313" key="3">
    <source>
        <dbReference type="EMBL" id="KAK0407288.1"/>
    </source>
</evidence>
<name>A0AA39HK02_9BILA</name>
<protein>
    <submittedName>
        <fullName evidence="3">Uncharacterized protein</fullName>
    </submittedName>
</protein>
<feature type="region of interest" description="Disordered" evidence="1">
    <location>
        <begin position="236"/>
        <end position="263"/>
    </location>
</feature>
<feature type="compositionally biased region" description="Basic and acidic residues" evidence="1">
    <location>
        <begin position="85"/>
        <end position="94"/>
    </location>
</feature>
<accession>A0AA39HK02</accession>